<dbReference type="PANTHER" id="PTHR11669:SF8">
    <property type="entry name" value="DNA POLYMERASE III SUBUNIT DELTA"/>
    <property type="match status" value="1"/>
</dbReference>
<proteinExistence type="predicted"/>
<keyword evidence="4" id="KW-0548">Nucleotidyltransferase</keyword>
<gene>
    <name evidence="9" type="ORF">SAMN02745132_03334</name>
</gene>
<dbReference type="Gene3D" id="3.40.50.300">
    <property type="entry name" value="P-loop containing nucleotide triphosphate hydrolases"/>
    <property type="match status" value="1"/>
</dbReference>
<dbReference type="EC" id="2.7.7.7" evidence="1"/>
<name>A0A1T4V6S0_9GAMM</name>
<dbReference type="InterPro" id="IPR008921">
    <property type="entry name" value="DNA_pol3_clamp-load_cplx_C"/>
</dbReference>
<dbReference type="Pfam" id="PF13177">
    <property type="entry name" value="DNA_pol3_delta2"/>
    <property type="match status" value="1"/>
</dbReference>
<evidence type="ECO:0000256" key="5">
    <source>
        <dbReference type="ARBA" id="ARBA00022705"/>
    </source>
</evidence>
<evidence type="ECO:0000256" key="7">
    <source>
        <dbReference type="ARBA" id="ARBA00049244"/>
    </source>
</evidence>
<dbReference type="SUPFAM" id="SSF48019">
    <property type="entry name" value="post-AAA+ oligomerization domain-like"/>
    <property type="match status" value="1"/>
</dbReference>
<keyword evidence="10" id="KW-1185">Reference proteome</keyword>
<dbReference type="SUPFAM" id="SSF52540">
    <property type="entry name" value="P-loop containing nucleoside triphosphate hydrolases"/>
    <property type="match status" value="1"/>
</dbReference>
<dbReference type="InterPro" id="IPR027417">
    <property type="entry name" value="P-loop_NTPase"/>
</dbReference>
<dbReference type="GO" id="GO:0003887">
    <property type="term" value="F:DNA-directed DNA polymerase activity"/>
    <property type="evidence" value="ECO:0007669"/>
    <property type="project" value="UniProtKB-KW"/>
</dbReference>
<dbReference type="GO" id="GO:0006261">
    <property type="term" value="P:DNA-templated DNA replication"/>
    <property type="evidence" value="ECO:0007669"/>
    <property type="project" value="TreeGrafter"/>
</dbReference>
<feature type="domain" description="DNA polymerase III delta subunit C-terminal" evidence="8">
    <location>
        <begin position="213"/>
        <end position="319"/>
    </location>
</feature>
<keyword evidence="3" id="KW-0808">Transferase</keyword>
<dbReference type="Proteomes" id="UP000190162">
    <property type="component" value="Unassembled WGS sequence"/>
</dbReference>
<evidence type="ECO:0000313" key="9">
    <source>
        <dbReference type="EMBL" id="SKA60665.1"/>
    </source>
</evidence>
<dbReference type="GO" id="GO:0003677">
    <property type="term" value="F:DNA binding"/>
    <property type="evidence" value="ECO:0007669"/>
    <property type="project" value="InterPro"/>
</dbReference>
<dbReference type="AlphaFoldDB" id="A0A1T4V6S0"/>
<accession>A0A1T4V6S0</accession>
<dbReference type="PANTHER" id="PTHR11669">
    <property type="entry name" value="REPLICATION FACTOR C / DNA POLYMERASE III GAMMA-TAU SUBUNIT"/>
    <property type="match status" value="1"/>
</dbReference>
<evidence type="ECO:0000313" key="10">
    <source>
        <dbReference type="Proteomes" id="UP000190162"/>
    </source>
</evidence>
<evidence type="ECO:0000256" key="1">
    <source>
        <dbReference type="ARBA" id="ARBA00012417"/>
    </source>
</evidence>
<dbReference type="Gene3D" id="1.20.272.10">
    <property type="match status" value="1"/>
</dbReference>
<keyword evidence="6" id="KW-0239">DNA-directed DNA polymerase</keyword>
<dbReference type="GO" id="GO:0009360">
    <property type="term" value="C:DNA polymerase III complex"/>
    <property type="evidence" value="ECO:0007669"/>
    <property type="project" value="InterPro"/>
</dbReference>
<dbReference type="NCBIfam" id="TIGR00678">
    <property type="entry name" value="holB"/>
    <property type="match status" value="1"/>
</dbReference>
<keyword evidence="5" id="KW-0235">DNA replication</keyword>
<dbReference type="InterPro" id="IPR004622">
    <property type="entry name" value="DNA_pol_HolB"/>
</dbReference>
<evidence type="ECO:0000256" key="2">
    <source>
        <dbReference type="ARBA" id="ARBA00014363"/>
    </source>
</evidence>
<dbReference type="InterPro" id="IPR050238">
    <property type="entry name" value="DNA_Rep/Repair_Clamp_Loader"/>
</dbReference>
<dbReference type="EMBL" id="FUXU01000051">
    <property type="protein sequence ID" value="SKA60665.1"/>
    <property type="molecule type" value="Genomic_DNA"/>
</dbReference>
<evidence type="ECO:0000256" key="4">
    <source>
        <dbReference type="ARBA" id="ARBA00022695"/>
    </source>
</evidence>
<dbReference type="GO" id="GO:0008408">
    <property type="term" value="F:3'-5' exonuclease activity"/>
    <property type="evidence" value="ECO:0007669"/>
    <property type="project" value="InterPro"/>
</dbReference>
<sequence>MLAKVYPWHNEIWHNWQQLLSQDRLHHAVLLSAPKGSGKQELSAMLAKTILCKNGIVEPCGICHSCQLFDAETHPDFHWLRPEAEGKQLGVDVIRAGNKYAWETSQLGGQRVILVQNADRMGEAAANALLKTLEEPPANCHFILLTESMDSMLPTVVSRCNKWKPKMPEESVAKRWVESELFESVPLQVIRINRGAPLAAKAFIDKGSAGKHEALLSAFSKYLTEKQGIFDVTDCILKSDRDGLKWLSFLLLDVIKIQQGTHEALVHCDSEKMLMALAESLSHSKVIQQLMALNKLKAEMVKHTGLNSELLISRWLSDF</sequence>
<protein>
    <recommendedName>
        <fullName evidence="2">DNA polymerase III subunit delta'</fullName>
        <ecNumber evidence="1">2.7.7.7</ecNumber>
    </recommendedName>
</protein>
<evidence type="ECO:0000256" key="3">
    <source>
        <dbReference type="ARBA" id="ARBA00022679"/>
    </source>
</evidence>
<dbReference type="OrthoDB" id="9811073at2"/>
<dbReference type="RefSeq" id="WP_078753556.1">
    <property type="nucleotide sequence ID" value="NZ_FUXU01000051.1"/>
</dbReference>
<organism evidence="9 10">
    <name type="scientific">Enterovibrio nigricans DSM 22720</name>
    <dbReference type="NCBI Taxonomy" id="1121868"/>
    <lineage>
        <taxon>Bacteria</taxon>
        <taxon>Pseudomonadati</taxon>
        <taxon>Pseudomonadota</taxon>
        <taxon>Gammaproteobacteria</taxon>
        <taxon>Vibrionales</taxon>
        <taxon>Vibrionaceae</taxon>
        <taxon>Enterovibrio</taxon>
    </lineage>
</organism>
<dbReference type="InterPro" id="IPR015199">
    <property type="entry name" value="DNA_pol_III_delta_C"/>
</dbReference>
<dbReference type="Pfam" id="PF09115">
    <property type="entry name" value="DNApol3-delta_C"/>
    <property type="match status" value="1"/>
</dbReference>
<comment type="catalytic activity">
    <reaction evidence="7">
        <text>DNA(n) + a 2'-deoxyribonucleoside 5'-triphosphate = DNA(n+1) + diphosphate</text>
        <dbReference type="Rhea" id="RHEA:22508"/>
        <dbReference type="Rhea" id="RHEA-COMP:17339"/>
        <dbReference type="Rhea" id="RHEA-COMP:17340"/>
        <dbReference type="ChEBI" id="CHEBI:33019"/>
        <dbReference type="ChEBI" id="CHEBI:61560"/>
        <dbReference type="ChEBI" id="CHEBI:173112"/>
        <dbReference type="EC" id="2.7.7.7"/>
    </reaction>
</comment>
<reference evidence="10" key="1">
    <citation type="submission" date="2017-02" db="EMBL/GenBank/DDBJ databases">
        <authorList>
            <person name="Varghese N."/>
            <person name="Submissions S."/>
        </authorList>
    </citation>
    <scope>NUCLEOTIDE SEQUENCE [LARGE SCALE GENOMIC DNA]</scope>
    <source>
        <strain evidence="10">DSM 22720</strain>
    </source>
</reference>
<evidence type="ECO:0000259" key="8">
    <source>
        <dbReference type="Pfam" id="PF09115"/>
    </source>
</evidence>
<evidence type="ECO:0000256" key="6">
    <source>
        <dbReference type="ARBA" id="ARBA00022932"/>
    </source>
</evidence>